<name>A0A095B4N8_9PROT</name>
<dbReference type="GO" id="GO:0005524">
    <property type="term" value="F:ATP binding"/>
    <property type="evidence" value="ECO:0007669"/>
    <property type="project" value="UniProtKB-KW"/>
</dbReference>
<keyword evidence="7" id="KW-0347">Helicase</keyword>
<evidence type="ECO:0000256" key="1">
    <source>
        <dbReference type="ARBA" id="ARBA00022741"/>
    </source>
</evidence>
<evidence type="ECO:0000256" key="5">
    <source>
        <dbReference type="SAM" id="MobiDB-lite"/>
    </source>
</evidence>
<dbReference type="STRING" id="104102.AtDm6_1540"/>
<organism evidence="7 8">
    <name type="scientific">Acetobacter tropicalis</name>
    <dbReference type="NCBI Taxonomy" id="104102"/>
    <lineage>
        <taxon>Bacteria</taxon>
        <taxon>Pseudomonadati</taxon>
        <taxon>Pseudomonadota</taxon>
        <taxon>Alphaproteobacteria</taxon>
        <taxon>Acetobacterales</taxon>
        <taxon>Acetobacteraceae</taxon>
        <taxon>Acetobacter</taxon>
    </lineage>
</organism>
<gene>
    <name evidence="7" type="ORF">AtDm6_1540</name>
</gene>
<dbReference type="GO" id="GO:0003676">
    <property type="term" value="F:nucleic acid binding"/>
    <property type="evidence" value="ECO:0007669"/>
    <property type="project" value="InterPro"/>
</dbReference>
<dbReference type="GO" id="GO:0003678">
    <property type="term" value="F:DNA helicase activity"/>
    <property type="evidence" value="ECO:0007669"/>
    <property type="project" value="TreeGrafter"/>
</dbReference>
<dbReference type="InterPro" id="IPR027417">
    <property type="entry name" value="P-loop_NTPase"/>
</dbReference>
<evidence type="ECO:0000313" key="7">
    <source>
        <dbReference type="EMBL" id="KGB23908.1"/>
    </source>
</evidence>
<evidence type="ECO:0000256" key="3">
    <source>
        <dbReference type="ARBA" id="ARBA00022840"/>
    </source>
</evidence>
<dbReference type="GO" id="GO:0006139">
    <property type="term" value="P:nucleobase-containing compound metabolic process"/>
    <property type="evidence" value="ECO:0007669"/>
    <property type="project" value="InterPro"/>
</dbReference>
<dbReference type="Pfam" id="PF13307">
    <property type="entry name" value="Helicase_C_2"/>
    <property type="match status" value="1"/>
</dbReference>
<dbReference type="Proteomes" id="UP000029448">
    <property type="component" value="Unassembled WGS sequence"/>
</dbReference>
<dbReference type="PANTHER" id="PTHR11472">
    <property type="entry name" value="DNA REPAIR DEAD HELICASE RAD3/XP-D SUBFAMILY MEMBER"/>
    <property type="match status" value="1"/>
</dbReference>
<sequence>MQSSFPSAHDAPALTAHHRGISVLTEDGEFLTLSIAEIRERLQTMPCPLVVHAPAFARKLGLHALGQPCPWLDLLELFAFVYPARSVAPTPRGLALALGVEEERIGQAEADLLPLLTSLMLAELARLKSGPEAEFLAALTVRLGQAGWPWAGTVAETLGLHEKLGPRGQLPEDAMQPGDALRVWRVLPKWEDVAPRPPPASHPITSAEARARLTMLLGEGAESRAGQADFASVSTAAFEPRTMRGNPAVVLAEAGTGTGKTLGYIAPASVWAERNGGSVWISTYTRHLQRQIEQETHRLFPDDATRRRHVVLRKGRENYLCLLNMEEAVNSAASRPAGVTIALAMLARWARATADGDLTGGDLPGWFGDLFGHGNITGVADRRGECIHGACPHYQRCFVEHTIRRAREADLVIANHALVMAQAAYSENAMADDSEEGEEDSTPSRYVFDEGHHLADAADGAFSAELSGLEAAELRRWLLGAEGRRSRARGLKRRLDDLVVGLPKLETPLDAALMAAHALPAPGWSTRLAGTDGENEPPPHPAEDVPAQGEDGLFPMVQNAVEPVLENPTEMFLKLLRQQVLARSQERGRADHAYGALECDLHPLLPDLAQAGQALARALGRLAEPLRTLAERLHARLQDEAESLDSVTRGRIEAMVRALRRRAITRLDAWIAMLDALDHPPPADATPTHIHFIRLDRREKQRMGEQDVGLHRHWLDPTVPFAAVMAMPAQGMLITSATLRDQSDTPRKPPTEEGQTEDLYSEESERAWEAAEARTGANHFPAPAIRASLSSPFDYARQTRTFIVNDIDHGSIADLAAAYRTLFQASGGGGLGLFTAISRLRGVHSRIAPALEESGLPLYAQHVDAMDNATLVDIFRTEEHACLLGTDAMRDGVDVPGNALRLVVFERVPWPRPDILHRERRIHLSGGDTTGYDDRIARLRLRQAFGRLIRSQSDRGVFVLLDRRTPSRLLSAFPPGAEVRRMGLADTAREIESFLPRTPQN</sequence>
<comment type="similarity">
    <text evidence="4">Belongs to the helicase family. DinG subfamily.</text>
</comment>
<dbReference type="InterPro" id="IPR006555">
    <property type="entry name" value="ATP-dep_Helicase_C"/>
</dbReference>
<dbReference type="GO" id="GO:0016818">
    <property type="term" value="F:hydrolase activity, acting on acid anhydrides, in phosphorus-containing anhydrides"/>
    <property type="evidence" value="ECO:0007669"/>
    <property type="project" value="InterPro"/>
</dbReference>
<keyword evidence="1" id="KW-0547">Nucleotide-binding</keyword>
<evidence type="ECO:0000259" key="6">
    <source>
        <dbReference type="PROSITE" id="PS51193"/>
    </source>
</evidence>
<accession>A0A095B4N8</accession>
<dbReference type="EMBL" id="JOKM01000054">
    <property type="protein sequence ID" value="KGB23908.1"/>
    <property type="molecule type" value="Genomic_DNA"/>
</dbReference>
<keyword evidence="8" id="KW-1185">Reference proteome</keyword>
<feature type="compositionally biased region" description="Basic and acidic residues" evidence="5">
    <location>
        <begin position="741"/>
        <end position="751"/>
    </location>
</feature>
<dbReference type="SUPFAM" id="SSF52540">
    <property type="entry name" value="P-loop containing nucleoside triphosphate hydrolases"/>
    <property type="match status" value="2"/>
</dbReference>
<protein>
    <submittedName>
        <fullName evidence="7">DinG family ATP-dependent helicase YoaA</fullName>
    </submittedName>
</protein>
<evidence type="ECO:0000256" key="4">
    <source>
        <dbReference type="ARBA" id="ARBA00038058"/>
    </source>
</evidence>
<evidence type="ECO:0000313" key="8">
    <source>
        <dbReference type="Proteomes" id="UP000029448"/>
    </source>
</evidence>
<keyword evidence="2" id="KW-0378">Hydrolase</keyword>
<reference evidence="7 8" key="1">
    <citation type="submission" date="2014-06" db="EMBL/GenBank/DDBJ databases">
        <title>Functional and comparative genomic analyses of the Drosophila gut microbiota identify candidate symbiosis factors.</title>
        <authorList>
            <person name="Newell P.D."/>
            <person name="Chaston J.M."/>
            <person name="Douglas A.E."/>
        </authorList>
    </citation>
    <scope>NUCLEOTIDE SEQUENCE [LARGE SCALE GENOMIC DNA]</scope>
    <source>
        <strain evidence="7 8">DmCS_006</strain>
    </source>
</reference>
<dbReference type="Gene3D" id="3.40.50.300">
    <property type="entry name" value="P-loop containing nucleotide triphosphate hydrolases"/>
    <property type="match status" value="2"/>
</dbReference>
<dbReference type="AlphaFoldDB" id="A0A095B4N8"/>
<dbReference type="InterPro" id="IPR014013">
    <property type="entry name" value="Helic_SF1/SF2_ATP-bd_DinG/Rad3"/>
</dbReference>
<dbReference type="SMART" id="SM00491">
    <property type="entry name" value="HELICc2"/>
    <property type="match status" value="1"/>
</dbReference>
<dbReference type="PATRIC" id="fig|104102.7.peg.1524"/>
<feature type="region of interest" description="Disordered" evidence="5">
    <location>
        <begin position="737"/>
        <end position="761"/>
    </location>
</feature>
<proteinExistence type="inferred from homology"/>
<dbReference type="InterPro" id="IPR045028">
    <property type="entry name" value="DinG/Rad3-like"/>
</dbReference>
<feature type="region of interest" description="Disordered" evidence="5">
    <location>
        <begin position="528"/>
        <end position="547"/>
    </location>
</feature>
<dbReference type="GeneID" id="89477276"/>
<evidence type="ECO:0000256" key="2">
    <source>
        <dbReference type="ARBA" id="ARBA00022801"/>
    </source>
</evidence>
<dbReference type="PANTHER" id="PTHR11472:SF34">
    <property type="entry name" value="REGULATOR OF TELOMERE ELONGATION HELICASE 1"/>
    <property type="match status" value="1"/>
</dbReference>
<dbReference type="RefSeq" id="WP_035379575.1">
    <property type="nucleotide sequence ID" value="NZ_JACAOJ010000084.1"/>
</dbReference>
<comment type="caution">
    <text evidence="7">The sequence shown here is derived from an EMBL/GenBank/DDBJ whole genome shotgun (WGS) entry which is preliminary data.</text>
</comment>
<dbReference type="PROSITE" id="PS51193">
    <property type="entry name" value="HELICASE_ATP_BIND_2"/>
    <property type="match status" value="1"/>
</dbReference>
<feature type="domain" description="Helicase ATP-binding" evidence="6">
    <location>
        <begin position="213"/>
        <end position="498"/>
    </location>
</feature>
<keyword evidence="3" id="KW-0067">ATP-binding</keyword>